<evidence type="ECO:0000256" key="5">
    <source>
        <dbReference type="ARBA" id="ARBA00022801"/>
    </source>
</evidence>
<gene>
    <name evidence="9" type="ORF">EIK76_05190</name>
</gene>
<dbReference type="SUPFAM" id="SSF53187">
    <property type="entry name" value="Zn-dependent exopeptidases"/>
    <property type="match status" value="1"/>
</dbReference>
<dbReference type="FunFam" id="3.40.630.10:FF:000088">
    <property type="entry name" value="Peptidase M20"/>
    <property type="match status" value="1"/>
</dbReference>
<protein>
    <submittedName>
        <fullName evidence="9">M28 family peptidase</fullName>
    </submittedName>
</protein>
<dbReference type="Proteomes" id="UP000276260">
    <property type="component" value="Unassembled WGS sequence"/>
</dbReference>
<reference evidence="9 10" key="1">
    <citation type="submission" date="2018-11" db="EMBL/GenBank/DDBJ databases">
        <title>Draft genome analysis of Rheinheimera mesophila isolated from an industrial waste site.</title>
        <authorList>
            <person name="Yu Q."/>
            <person name="Qi Y."/>
            <person name="Zhang H."/>
            <person name="Lu Y."/>
            <person name="Pu J."/>
        </authorList>
    </citation>
    <scope>NUCLEOTIDE SEQUENCE [LARGE SCALE GENOMIC DNA]</scope>
    <source>
        <strain evidence="9 10">IITR13</strain>
    </source>
</reference>
<dbReference type="RefSeq" id="WP_046519975.1">
    <property type="nucleotide sequence ID" value="NZ_LAVS01000021.1"/>
</dbReference>
<keyword evidence="3" id="KW-0479">Metal-binding</keyword>
<organism evidence="9 10">
    <name type="scientific">Rheinheimera mesophila</name>
    <dbReference type="NCBI Taxonomy" id="1547515"/>
    <lineage>
        <taxon>Bacteria</taxon>
        <taxon>Pseudomonadati</taxon>
        <taxon>Pseudomonadota</taxon>
        <taxon>Gammaproteobacteria</taxon>
        <taxon>Chromatiales</taxon>
        <taxon>Chromatiaceae</taxon>
        <taxon>Rheinheimera</taxon>
    </lineage>
</organism>
<dbReference type="Pfam" id="PF04389">
    <property type="entry name" value="Peptidase_M28"/>
    <property type="match status" value="1"/>
</dbReference>
<proteinExistence type="predicted"/>
<feature type="signal peptide" evidence="7">
    <location>
        <begin position="1"/>
        <end position="22"/>
    </location>
</feature>
<dbReference type="AlphaFoldDB" id="A0A3P3QQK1"/>
<feature type="domain" description="Peptidase M28" evidence="8">
    <location>
        <begin position="319"/>
        <end position="523"/>
    </location>
</feature>
<dbReference type="CDD" id="cd05660">
    <property type="entry name" value="M28_like_PA"/>
    <property type="match status" value="1"/>
</dbReference>
<keyword evidence="2" id="KW-0645">Protease</keyword>
<dbReference type="OrthoDB" id="9778250at2"/>
<keyword evidence="5" id="KW-0378">Hydrolase</keyword>
<evidence type="ECO:0000259" key="8">
    <source>
        <dbReference type="Pfam" id="PF04389"/>
    </source>
</evidence>
<keyword evidence="10" id="KW-1185">Reference proteome</keyword>
<dbReference type="PANTHER" id="PTHR12147:SF56">
    <property type="entry name" value="AMINOPEPTIDASE YDR415C-RELATED"/>
    <property type="match status" value="1"/>
</dbReference>
<accession>A0A3P3QQK1</accession>
<dbReference type="PROSITE" id="PS51257">
    <property type="entry name" value="PROKAR_LIPOPROTEIN"/>
    <property type="match status" value="1"/>
</dbReference>
<keyword evidence="4 7" id="KW-0732">Signal</keyword>
<dbReference type="Gene3D" id="3.50.30.30">
    <property type="match status" value="1"/>
</dbReference>
<dbReference type="PANTHER" id="PTHR12147">
    <property type="entry name" value="METALLOPEPTIDASE M28 FAMILY MEMBER"/>
    <property type="match status" value="1"/>
</dbReference>
<dbReference type="InterPro" id="IPR046450">
    <property type="entry name" value="PA_dom_sf"/>
</dbReference>
<dbReference type="Gene3D" id="3.40.630.10">
    <property type="entry name" value="Zn peptidases"/>
    <property type="match status" value="1"/>
</dbReference>
<comment type="caution">
    <text evidence="9">The sequence shown here is derived from an EMBL/GenBank/DDBJ whole genome shotgun (WGS) entry which is preliminary data.</text>
</comment>
<dbReference type="InterPro" id="IPR045175">
    <property type="entry name" value="M28_fam"/>
</dbReference>
<dbReference type="InterPro" id="IPR007484">
    <property type="entry name" value="Peptidase_M28"/>
</dbReference>
<dbReference type="CDD" id="cd04821">
    <property type="entry name" value="PA_M28_1_2"/>
    <property type="match status" value="1"/>
</dbReference>
<sequence>MKPQFWFSATTLTVMAALTLTACSKPAEQEQSASTAAVEPAKAATAALVGTEFNSAYKDYLKTLASDEFQGRMPATPGEEKTINYISEQFKRIGLKGINGDSYLQPVSLVRIDPKEVSGLKLSGDKLNTELKYKEQMMAWTTQVTEQVEVKDSELVFVGYGIVAPEYDWNDYEGLDVKGKTVVMFVNDPGFATKDPNLFTGNAMTYYGRWTYKFEEAARQGAAMALIIHETEPASYGWQVIAGGSPTKFDLINPNKNMDRSKVEGWLTTESAQQLFASMGTDIETMRQKALSKDFAPVPMGVTASVSVKNNISELTSNNVMGYIEGSEKPDEVVLYMGHWDHLGVDFSNPKDKVFNGAQDNASGTAAVIALAEHFAKQPQPKRSVAFLAVTAEERGLLGSAWYAAHPVFPLNKTVAGINMDVMNVYGPMKDMVVVGHNNSELENLLTKYTEQQGRYVAPEPSPEHGSFYRSDHFNLAKVGVPMLYAKGGIDSFEHGKEWGAAQKKEYNVCCYHKAADEFNESWDLRGVQQDMNVFYQIGNELANSDQWPNWFEGREFRAIRDASLAAK</sequence>
<dbReference type="SUPFAM" id="SSF52025">
    <property type="entry name" value="PA domain"/>
    <property type="match status" value="1"/>
</dbReference>
<evidence type="ECO:0000313" key="10">
    <source>
        <dbReference type="Proteomes" id="UP000276260"/>
    </source>
</evidence>
<evidence type="ECO:0000256" key="6">
    <source>
        <dbReference type="ARBA" id="ARBA00022833"/>
    </source>
</evidence>
<dbReference type="GO" id="GO:0008235">
    <property type="term" value="F:metalloexopeptidase activity"/>
    <property type="evidence" value="ECO:0007669"/>
    <property type="project" value="InterPro"/>
</dbReference>
<evidence type="ECO:0000256" key="7">
    <source>
        <dbReference type="SAM" id="SignalP"/>
    </source>
</evidence>
<dbReference type="EMBL" id="RRCF01000001">
    <property type="protein sequence ID" value="RRJ23464.1"/>
    <property type="molecule type" value="Genomic_DNA"/>
</dbReference>
<evidence type="ECO:0000256" key="4">
    <source>
        <dbReference type="ARBA" id="ARBA00022729"/>
    </source>
</evidence>
<dbReference type="GO" id="GO:0046872">
    <property type="term" value="F:metal ion binding"/>
    <property type="evidence" value="ECO:0007669"/>
    <property type="project" value="UniProtKB-KW"/>
</dbReference>
<keyword evidence="1" id="KW-0031">Aminopeptidase</keyword>
<dbReference type="GO" id="GO:0004177">
    <property type="term" value="F:aminopeptidase activity"/>
    <property type="evidence" value="ECO:0007669"/>
    <property type="project" value="UniProtKB-KW"/>
</dbReference>
<name>A0A3P3QQK1_9GAMM</name>
<evidence type="ECO:0000256" key="1">
    <source>
        <dbReference type="ARBA" id="ARBA00022438"/>
    </source>
</evidence>
<evidence type="ECO:0000313" key="9">
    <source>
        <dbReference type="EMBL" id="RRJ23464.1"/>
    </source>
</evidence>
<feature type="chain" id="PRO_5018719663" evidence="7">
    <location>
        <begin position="23"/>
        <end position="568"/>
    </location>
</feature>
<dbReference type="GO" id="GO:0006508">
    <property type="term" value="P:proteolysis"/>
    <property type="evidence" value="ECO:0007669"/>
    <property type="project" value="UniProtKB-KW"/>
</dbReference>
<keyword evidence="6" id="KW-0862">Zinc</keyword>
<evidence type="ECO:0000256" key="3">
    <source>
        <dbReference type="ARBA" id="ARBA00022723"/>
    </source>
</evidence>
<evidence type="ECO:0000256" key="2">
    <source>
        <dbReference type="ARBA" id="ARBA00022670"/>
    </source>
</evidence>